<evidence type="ECO:0000256" key="1">
    <source>
        <dbReference type="SAM" id="MobiDB-lite"/>
    </source>
</evidence>
<evidence type="ECO:0000313" key="2">
    <source>
        <dbReference type="EMBL" id="KAL0489734.1"/>
    </source>
</evidence>
<sequence length="101" mass="11829">MASWLFGKAVESQANSALNSVTKVFEEEPEPEPPKEKSGWEKFCETITGGAENIKESITEYNKKNERLEMEKRKAKRDELRNKYSKPLEDKKSDEKFIWEK</sequence>
<keyword evidence="3" id="KW-1185">Reference proteome</keyword>
<dbReference type="AlphaFoldDB" id="A0AAW2ZM11"/>
<organism evidence="2 3">
    <name type="scientific">Acrasis kona</name>
    <dbReference type="NCBI Taxonomy" id="1008807"/>
    <lineage>
        <taxon>Eukaryota</taxon>
        <taxon>Discoba</taxon>
        <taxon>Heterolobosea</taxon>
        <taxon>Tetramitia</taxon>
        <taxon>Eutetramitia</taxon>
        <taxon>Acrasidae</taxon>
        <taxon>Acrasis</taxon>
    </lineage>
</organism>
<gene>
    <name evidence="2" type="ORF">AKO1_003947</name>
</gene>
<evidence type="ECO:0000313" key="3">
    <source>
        <dbReference type="Proteomes" id="UP001431209"/>
    </source>
</evidence>
<accession>A0AAW2ZM11</accession>
<feature type="region of interest" description="Disordered" evidence="1">
    <location>
        <begin position="71"/>
        <end position="101"/>
    </location>
</feature>
<dbReference type="EMBL" id="JAOPGA020001602">
    <property type="protein sequence ID" value="KAL0489734.1"/>
    <property type="molecule type" value="Genomic_DNA"/>
</dbReference>
<comment type="caution">
    <text evidence="2">The sequence shown here is derived from an EMBL/GenBank/DDBJ whole genome shotgun (WGS) entry which is preliminary data.</text>
</comment>
<protein>
    <submittedName>
        <fullName evidence="2">Nsun2</fullName>
    </submittedName>
</protein>
<name>A0AAW2ZM11_9EUKA</name>
<reference evidence="2 3" key="1">
    <citation type="submission" date="2024-03" db="EMBL/GenBank/DDBJ databases">
        <title>The Acrasis kona genome and developmental transcriptomes reveal deep origins of eukaryotic multicellular pathways.</title>
        <authorList>
            <person name="Sheikh S."/>
            <person name="Fu C.-J."/>
            <person name="Brown M.W."/>
            <person name="Baldauf S.L."/>
        </authorList>
    </citation>
    <scope>NUCLEOTIDE SEQUENCE [LARGE SCALE GENOMIC DNA]</scope>
    <source>
        <strain evidence="2 3">ATCC MYA-3509</strain>
    </source>
</reference>
<proteinExistence type="predicted"/>
<feature type="region of interest" description="Disordered" evidence="1">
    <location>
        <begin position="18"/>
        <end position="40"/>
    </location>
</feature>
<dbReference type="Proteomes" id="UP001431209">
    <property type="component" value="Unassembled WGS sequence"/>
</dbReference>